<feature type="transmembrane region" description="Helical" evidence="1">
    <location>
        <begin position="36"/>
        <end position="62"/>
    </location>
</feature>
<feature type="non-terminal residue" evidence="2">
    <location>
        <position position="1"/>
    </location>
</feature>
<keyword evidence="1" id="KW-1133">Transmembrane helix</keyword>
<accession>X1S0V4</accession>
<keyword evidence="1" id="KW-0812">Transmembrane</keyword>
<organism evidence="2">
    <name type="scientific">marine sediment metagenome</name>
    <dbReference type="NCBI Taxonomy" id="412755"/>
    <lineage>
        <taxon>unclassified sequences</taxon>
        <taxon>metagenomes</taxon>
        <taxon>ecological metagenomes</taxon>
    </lineage>
</organism>
<dbReference type="AlphaFoldDB" id="X1S0V4"/>
<sequence>AEIEEILGLNRKWSLALVGAGETVAVLLIYKILPGWLLIGSLPILPSLIVATLTLVVVSYLTTPPSPKRIAKFFDLFDSVFQSSDETN</sequence>
<reference evidence="2" key="1">
    <citation type="journal article" date="2014" name="Front. Microbiol.">
        <title>High frequency of phylogenetically diverse reductive dehalogenase-homologous genes in deep subseafloor sedimentary metagenomes.</title>
        <authorList>
            <person name="Kawai M."/>
            <person name="Futagami T."/>
            <person name="Toyoda A."/>
            <person name="Takaki Y."/>
            <person name="Nishi S."/>
            <person name="Hori S."/>
            <person name="Arai W."/>
            <person name="Tsubouchi T."/>
            <person name="Morono Y."/>
            <person name="Uchiyama I."/>
            <person name="Ito T."/>
            <person name="Fujiyama A."/>
            <person name="Inagaki F."/>
            <person name="Takami H."/>
        </authorList>
    </citation>
    <scope>NUCLEOTIDE SEQUENCE</scope>
    <source>
        <strain evidence="2">Expedition CK06-06</strain>
    </source>
</reference>
<keyword evidence="1" id="KW-0472">Membrane</keyword>
<comment type="caution">
    <text evidence="2">The sequence shown here is derived from an EMBL/GenBank/DDBJ whole genome shotgun (WGS) entry which is preliminary data.</text>
</comment>
<evidence type="ECO:0000313" key="2">
    <source>
        <dbReference type="EMBL" id="GAI69070.1"/>
    </source>
</evidence>
<gene>
    <name evidence="2" type="ORF">S12H4_11254</name>
</gene>
<protein>
    <submittedName>
        <fullName evidence="2">Uncharacterized protein</fullName>
    </submittedName>
</protein>
<proteinExistence type="predicted"/>
<feature type="transmembrane region" description="Helical" evidence="1">
    <location>
        <begin position="12"/>
        <end position="30"/>
    </location>
</feature>
<evidence type="ECO:0000256" key="1">
    <source>
        <dbReference type="SAM" id="Phobius"/>
    </source>
</evidence>
<dbReference type="EMBL" id="BARW01005011">
    <property type="protein sequence ID" value="GAI69070.1"/>
    <property type="molecule type" value="Genomic_DNA"/>
</dbReference>
<name>X1S0V4_9ZZZZ</name>